<organism evidence="2 3">
    <name type="scientific">Mycoplasmopsis synoviae</name>
    <name type="common">Mycoplasma synoviae</name>
    <dbReference type="NCBI Taxonomy" id="2109"/>
    <lineage>
        <taxon>Bacteria</taxon>
        <taxon>Bacillati</taxon>
        <taxon>Mycoplasmatota</taxon>
        <taxon>Mycoplasmoidales</taxon>
        <taxon>Metamycoplasmataceae</taxon>
        <taxon>Mycoplasmopsis</taxon>
    </lineage>
</organism>
<evidence type="ECO:0000313" key="3">
    <source>
        <dbReference type="Proteomes" id="UP000259328"/>
    </source>
</evidence>
<evidence type="ECO:0000313" key="2">
    <source>
        <dbReference type="EMBL" id="SYV93260.1"/>
    </source>
</evidence>
<dbReference type="EMBL" id="LS991953">
    <property type="protein sequence ID" value="SYV93260.1"/>
    <property type="molecule type" value="Genomic_DNA"/>
</dbReference>
<name>A0A3B0PAZ7_MYCSY</name>
<protein>
    <submittedName>
        <fullName evidence="2">Uncharacterized protein</fullName>
    </submittedName>
</protein>
<sequence>MHAEVNRYHGLKQQAETNGNAAKVSEYENLIKKIQDNDLPAAYQEKDSKTLEEW</sequence>
<gene>
    <name evidence="2" type="ORF">NCTC10124_00996</name>
</gene>
<dbReference type="Proteomes" id="UP000259328">
    <property type="component" value="Chromosome"/>
</dbReference>
<proteinExistence type="predicted"/>
<dbReference type="AlphaFoldDB" id="A0A3B0PAZ7"/>
<evidence type="ECO:0000256" key="1">
    <source>
        <dbReference type="SAM" id="MobiDB-lite"/>
    </source>
</evidence>
<feature type="non-terminal residue" evidence="2">
    <location>
        <position position="54"/>
    </location>
</feature>
<accession>A0A3B0PAZ7</accession>
<feature type="region of interest" description="Disordered" evidence="1">
    <location>
        <begin position="1"/>
        <end position="21"/>
    </location>
</feature>
<reference evidence="3" key="1">
    <citation type="submission" date="2018-06" db="EMBL/GenBank/DDBJ databases">
        <authorList>
            <consortium name="Pathogen Informatics"/>
        </authorList>
    </citation>
    <scope>NUCLEOTIDE SEQUENCE [LARGE SCALE GENOMIC DNA]</scope>
    <source>
        <strain evidence="3">NCTC10124</strain>
    </source>
</reference>